<feature type="transmembrane region" description="Helical" evidence="16">
    <location>
        <begin position="271"/>
        <end position="290"/>
    </location>
</feature>
<keyword evidence="8 16" id="KW-0812">Transmembrane</keyword>
<dbReference type="InterPro" id="IPR011006">
    <property type="entry name" value="CheY-like_superfamily"/>
</dbReference>
<keyword evidence="7" id="KW-0808">Transferase</keyword>
<organism evidence="20 21">
    <name type="scientific">Myroides pelagicus</name>
    <dbReference type="NCBI Taxonomy" id="270914"/>
    <lineage>
        <taxon>Bacteria</taxon>
        <taxon>Pseudomonadati</taxon>
        <taxon>Bacteroidota</taxon>
        <taxon>Flavobacteriia</taxon>
        <taxon>Flavobacteriales</taxon>
        <taxon>Flavobacteriaceae</taxon>
        <taxon>Myroides</taxon>
    </lineage>
</organism>
<evidence type="ECO:0000256" key="1">
    <source>
        <dbReference type="ARBA" id="ARBA00000085"/>
    </source>
</evidence>
<evidence type="ECO:0000259" key="17">
    <source>
        <dbReference type="PROSITE" id="PS50109"/>
    </source>
</evidence>
<evidence type="ECO:0000256" key="10">
    <source>
        <dbReference type="ARBA" id="ARBA00022840"/>
    </source>
</evidence>
<keyword evidence="15" id="KW-0175">Coiled coil</keyword>
<dbReference type="SMART" id="SM00388">
    <property type="entry name" value="HisKA"/>
    <property type="match status" value="1"/>
</dbReference>
<evidence type="ECO:0000256" key="2">
    <source>
        <dbReference type="ARBA" id="ARBA00004429"/>
    </source>
</evidence>
<dbReference type="AlphaFoldDB" id="A0A7K1GM88"/>
<proteinExistence type="predicted"/>
<keyword evidence="11 16" id="KW-1133">Transmembrane helix</keyword>
<dbReference type="Pfam" id="PF00512">
    <property type="entry name" value="HisKA"/>
    <property type="match status" value="1"/>
</dbReference>
<reference evidence="20 21" key="1">
    <citation type="journal article" date="2006" name="Int. J. Syst. Evol. Microbiol.">
        <title>Myroides pelagicus sp. nov., isolated from seawater in Thailand.</title>
        <authorList>
            <person name="Yoon J."/>
            <person name="Maneerat S."/>
            <person name="Kawai F."/>
            <person name="Yokota A."/>
        </authorList>
    </citation>
    <scope>NUCLEOTIDE SEQUENCE [LARGE SCALE GENOMIC DNA]</scope>
    <source>
        <strain evidence="20 21">SM1T</strain>
    </source>
</reference>
<dbReference type="Gene3D" id="1.20.120.160">
    <property type="entry name" value="HPT domain"/>
    <property type="match status" value="1"/>
</dbReference>
<protein>
    <recommendedName>
        <fullName evidence="3">histidine kinase</fullName>
        <ecNumber evidence="3">2.7.13.3</ecNumber>
    </recommendedName>
</protein>
<keyword evidence="12 16" id="KW-0472">Membrane</keyword>
<dbReference type="FunFam" id="3.30.565.10:FF:000010">
    <property type="entry name" value="Sensor histidine kinase RcsC"/>
    <property type="match status" value="1"/>
</dbReference>
<evidence type="ECO:0000256" key="6">
    <source>
        <dbReference type="ARBA" id="ARBA00022553"/>
    </source>
</evidence>
<evidence type="ECO:0000313" key="20">
    <source>
        <dbReference type="EMBL" id="MTH30007.1"/>
    </source>
</evidence>
<evidence type="ECO:0000256" key="15">
    <source>
        <dbReference type="SAM" id="Coils"/>
    </source>
</evidence>
<evidence type="ECO:0000256" key="14">
    <source>
        <dbReference type="PROSITE-ProRule" id="PRU00169"/>
    </source>
</evidence>
<dbReference type="RefSeq" id="WP_155035998.1">
    <property type="nucleotide sequence ID" value="NZ_JBHTIG010000043.1"/>
</dbReference>
<evidence type="ECO:0000259" key="18">
    <source>
        <dbReference type="PROSITE" id="PS50110"/>
    </source>
</evidence>
<keyword evidence="5" id="KW-0997">Cell inner membrane</keyword>
<keyword evidence="10" id="KW-0547">Nucleotide-binding</keyword>
<evidence type="ECO:0000259" key="19">
    <source>
        <dbReference type="PROSITE" id="PS50894"/>
    </source>
</evidence>
<dbReference type="Gene3D" id="3.40.50.2300">
    <property type="match status" value="1"/>
</dbReference>
<feature type="coiled-coil region" evidence="15">
    <location>
        <begin position="296"/>
        <end position="323"/>
    </location>
</feature>
<dbReference type="PROSITE" id="PS50110">
    <property type="entry name" value="RESPONSE_REGULATORY"/>
    <property type="match status" value="1"/>
</dbReference>
<dbReference type="SUPFAM" id="SSF55874">
    <property type="entry name" value="ATPase domain of HSP90 chaperone/DNA topoisomerase II/histidine kinase"/>
    <property type="match status" value="1"/>
</dbReference>
<dbReference type="InterPro" id="IPR003661">
    <property type="entry name" value="HisK_dim/P_dom"/>
</dbReference>
<dbReference type="GO" id="GO:0000155">
    <property type="term" value="F:phosphorelay sensor kinase activity"/>
    <property type="evidence" value="ECO:0007669"/>
    <property type="project" value="InterPro"/>
</dbReference>
<feature type="coiled-coil region" evidence="15">
    <location>
        <begin position="199"/>
        <end position="244"/>
    </location>
</feature>
<dbReference type="OrthoDB" id="1046984at2"/>
<evidence type="ECO:0000256" key="16">
    <source>
        <dbReference type="SAM" id="Phobius"/>
    </source>
</evidence>
<gene>
    <name evidence="20" type="ORF">GJV77_08805</name>
</gene>
<dbReference type="InterPro" id="IPR003594">
    <property type="entry name" value="HATPase_dom"/>
</dbReference>
<dbReference type="Gene3D" id="1.10.287.130">
    <property type="match status" value="1"/>
</dbReference>
<dbReference type="PRINTS" id="PR00344">
    <property type="entry name" value="BCTRLSENSOR"/>
</dbReference>
<keyword evidence="4" id="KW-1003">Cell membrane</keyword>
<feature type="domain" description="HPt" evidence="19">
    <location>
        <begin position="720"/>
        <end position="811"/>
    </location>
</feature>
<evidence type="ECO:0000256" key="4">
    <source>
        <dbReference type="ARBA" id="ARBA00022475"/>
    </source>
</evidence>
<keyword evidence="6 14" id="KW-0597">Phosphoprotein</keyword>
<comment type="subcellular location">
    <subcellularLocation>
        <location evidence="2">Cell inner membrane</location>
        <topology evidence="2">Multi-pass membrane protein</topology>
    </subcellularLocation>
</comment>
<dbReference type="PROSITE" id="PS50894">
    <property type="entry name" value="HPT"/>
    <property type="match status" value="1"/>
</dbReference>
<dbReference type="SUPFAM" id="SSF52172">
    <property type="entry name" value="CheY-like"/>
    <property type="match status" value="1"/>
</dbReference>
<keyword evidence="9" id="KW-0418">Kinase</keyword>
<dbReference type="Pfam" id="PF02518">
    <property type="entry name" value="HATPase_c"/>
    <property type="match status" value="1"/>
</dbReference>
<evidence type="ECO:0000256" key="7">
    <source>
        <dbReference type="ARBA" id="ARBA00022679"/>
    </source>
</evidence>
<dbReference type="SUPFAM" id="SSF47384">
    <property type="entry name" value="Homodimeric domain of signal transducing histidine kinase"/>
    <property type="match status" value="1"/>
</dbReference>
<dbReference type="InterPro" id="IPR001789">
    <property type="entry name" value="Sig_transdc_resp-reg_receiver"/>
</dbReference>
<feature type="modified residue" description="4-aspartylphosphate" evidence="14">
    <location>
        <position position="613"/>
    </location>
</feature>
<dbReference type="InterPro" id="IPR008207">
    <property type="entry name" value="Sig_transdc_His_kin_Hpt_dom"/>
</dbReference>
<evidence type="ECO:0000256" key="13">
    <source>
        <dbReference type="PROSITE-ProRule" id="PRU00110"/>
    </source>
</evidence>
<evidence type="ECO:0000256" key="9">
    <source>
        <dbReference type="ARBA" id="ARBA00022777"/>
    </source>
</evidence>
<dbReference type="EMBL" id="WMJY01000017">
    <property type="protein sequence ID" value="MTH30007.1"/>
    <property type="molecule type" value="Genomic_DNA"/>
</dbReference>
<dbReference type="EC" id="2.7.13.3" evidence="3"/>
<comment type="catalytic activity">
    <reaction evidence="1">
        <text>ATP + protein L-histidine = ADP + protein N-phospho-L-histidine.</text>
        <dbReference type="EC" id="2.7.13.3"/>
    </reaction>
</comment>
<evidence type="ECO:0000256" key="8">
    <source>
        <dbReference type="ARBA" id="ARBA00022692"/>
    </source>
</evidence>
<feature type="domain" description="Histidine kinase" evidence="17">
    <location>
        <begin position="323"/>
        <end position="539"/>
    </location>
</feature>
<dbReference type="SUPFAM" id="SSF47226">
    <property type="entry name" value="Histidine-containing phosphotransfer domain, HPT domain"/>
    <property type="match status" value="1"/>
</dbReference>
<dbReference type="InterPro" id="IPR005467">
    <property type="entry name" value="His_kinase_dom"/>
</dbReference>
<dbReference type="SMART" id="SM00387">
    <property type="entry name" value="HATPase_c"/>
    <property type="match status" value="1"/>
</dbReference>
<dbReference type="Pfam" id="PF00072">
    <property type="entry name" value="Response_reg"/>
    <property type="match status" value="1"/>
</dbReference>
<dbReference type="InterPro" id="IPR036097">
    <property type="entry name" value="HisK_dim/P_sf"/>
</dbReference>
<feature type="domain" description="Response regulatory" evidence="18">
    <location>
        <begin position="564"/>
        <end position="679"/>
    </location>
</feature>
<evidence type="ECO:0000256" key="12">
    <source>
        <dbReference type="ARBA" id="ARBA00023136"/>
    </source>
</evidence>
<evidence type="ECO:0000313" key="21">
    <source>
        <dbReference type="Proteomes" id="UP000488936"/>
    </source>
</evidence>
<dbReference type="GO" id="GO:0005886">
    <property type="term" value="C:plasma membrane"/>
    <property type="evidence" value="ECO:0007669"/>
    <property type="project" value="UniProtKB-SubCell"/>
</dbReference>
<evidence type="ECO:0000256" key="11">
    <source>
        <dbReference type="ARBA" id="ARBA00022989"/>
    </source>
</evidence>
<feature type="transmembrane region" description="Helical" evidence="16">
    <location>
        <begin position="12"/>
        <end position="30"/>
    </location>
</feature>
<dbReference type="InterPro" id="IPR004358">
    <property type="entry name" value="Sig_transdc_His_kin-like_C"/>
</dbReference>
<feature type="modified residue" description="Phosphohistidine" evidence="13">
    <location>
        <position position="759"/>
    </location>
</feature>
<evidence type="ECO:0000256" key="3">
    <source>
        <dbReference type="ARBA" id="ARBA00012438"/>
    </source>
</evidence>
<dbReference type="PANTHER" id="PTHR43047">
    <property type="entry name" value="TWO-COMPONENT HISTIDINE PROTEIN KINASE"/>
    <property type="match status" value="1"/>
</dbReference>
<evidence type="ECO:0000256" key="5">
    <source>
        <dbReference type="ARBA" id="ARBA00022519"/>
    </source>
</evidence>
<dbReference type="Gene3D" id="3.30.565.10">
    <property type="entry name" value="Histidine kinase-like ATPase, C-terminal domain"/>
    <property type="match status" value="1"/>
</dbReference>
<comment type="caution">
    <text evidence="20">The sequence shown here is derived from an EMBL/GenBank/DDBJ whole genome shotgun (WGS) entry which is preliminary data.</text>
</comment>
<sequence>MKKTFSIKLKIVILYIILFSTVISSGLYIYKEAKKFSVPELHMVNENNKIFLVSSTINDLYNSESYSRNAILTGSPKDIKLYYNQLDTIVNNLEKIQNSVNDPVIQDKLNTVNILLAKKKKSFSELVNARKAINEPSDYKEAFDEIYILREEIEQNIQPTVIKSKEKEKRSAWARLFKGDNTDTITTTINYPSISDSLISAMEKIVSNTQQKIDQKQKNLFLQEKKLLEENKNITNQLRGILQNVEKNIISLSYQKINESKSHISTASTNIAYIGGSALIVIIILGFIIIKDLNQTQEYRLALEKLNREKEELLRSKTMLFATVTHDLQTPLGGLLGFTDLLAHTPLDQKQNQYIQNIKTSSHYIRNLVNDLTDFSRLENNKITIQSSKTNLHELIESTCQILQPNAENKGIALHWKVDTELNKNILTDPYRIKQILTNLASNAIKFTQNGSVTIHAYKQDNQIKITVQDTGIGIHKDNIDNIFKEFRQAHEGIEKKFGGTGLGLNISQRLITLLGGTIAVESELGKGSTFILTLPYIEITEEDQQTDETTNAIAQLKLLKDKTILVIDDDKIQLQLVEEVLSPFFKQVITKNDSTQVNDFVTTNTVDLILSDIQMPKMDGFELVNQLQKNPTTQHIPVIALSGKRNLTIEDFTNAGFSNAHPKPLELNELLKLILKTLFPNQTEDLIALDLQIPAPVRESKASNQQYDTSSLTPFIGDDLEALKNLLVIFIDSTNENLLDMDYAVEDFDLETISNIAHKMLPMFRQLEITTIIPQLEALEDQTVVIQSREELLPIVKSLKEDIKHILQAIKKDYFKG</sequence>
<accession>A0A7K1GM88</accession>
<dbReference type="CDD" id="cd00082">
    <property type="entry name" value="HisKA"/>
    <property type="match status" value="1"/>
</dbReference>
<dbReference type="InterPro" id="IPR036641">
    <property type="entry name" value="HPT_dom_sf"/>
</dbReference>
<keyword evidence="21" id="KW-1185">Reference proteome</keyword>
<dbReference type="SMART" id="SM00448">
    <property type="entry name" value="REC"/>
    <property type="match status" value="1"/>
</dbReference>
<keyword evidence="10" id="KW-0067">ATP-binding</keyword>
<dbReference type="InterPro" id="IPR036890">
    <property type="entry name" value="HATPase_C_sf"/>
</dbReference>
<dbReference type="Proteomes" id="UP000488936">
    <property type="component" value="Unassembled WGS sequence"/>
</dbReference>
<dbReference type="CDD" id="cd16922">
    <property type="entry name" value="HATPase_EvgS-ArcB-TorS-like"/>
    <property type="match status" value="1"/>
</dbReference>
<name>A0A7K1GM88_9FLAO</name>
<dbReference type="PROSITE" id="PS50109">
    <property type="entry name" value="HIS_KIN"/>
    <property type="match status" value="1"/>
</dbReference>